<proteinExistence type="predicted"/>
<dbReference type="EMBL" id="JAAKFY010000013">
    <property type="protein sequence ID" value="KAF3847297.1"/>
    <property type="molecule type" value="Genomic_DNA"/>
</dbReference>
<dbReference type="PANTHER" id="PTHR47611">
    <property type="entry name" value="HAT DIMERISATION DOMAIN, C-TERMINAL"/>
    <property type="match status" value="1"/>
</dbReference>
<dbReference type="AlphaFoldDB" id="A0A7J5YFI7"/>
<dbReference type="InterPro" id="IPR008906">
    <property type="entry name" value="HATC_C_dom"/>
</dbReference>
<dbReference type="OrthoDB" id="10050977at2759"/>
<comment type="caution">
    <text evidence="2">The sequence shown here is derived from an EMBL/GenBank/DDBJ whole genome shotgun (WGS) entry which is preliminary data.</text>
</comment>
<name>A0A7J5YFI7_DISMA</name>
<accession>A0A7J5YFI7</accession>
<dbReference type="Pfam" id="PF05699">
    <property type="entry name" value="Dimer_Tnp_hAT"/>
    <property type="match status" value="1"/>
</dbReference>
<feature type="domain" description="HAT C-terminal dimerisation" evidence="1">
    <location>
        <begin position="13"/>
        <end position="71"/>
    </location>
</feature>
<keyword evidence="3" id="KW-1185">Reference proteome</keyword>
<evidence type="ECO:0000313" key="2">
    <source>
        <dbReference type="EMBL" id="KAF3847297.1"/>
    </source>
</evidence>
<sequence>MYKAMPRIVTSDDAAAWWWNMRTTYPCLSDMAFSYLCVQASSTPSECVFSTAGDTICVERSRILPEKADMLYLNYYEHIWAVGVPQLPPLPAVELFSEGNKSLSDAKIGKRVCFMFGSLSQNKPKEEPLVNLIRTVALCMVTLMGDWSFIMYHCKTQESIGGPTFSVYVFNQNPPEALRPLWGSLHLLHSEMLSAQCSAAGVVVSVTLRTRGGDT</sequence>
<dbReference type="PANTHER" id="PTHR47611:SF3">
    <property type="entry name" value="HAT C-TERMINAL DIMERISATION DOMAIN-CONTAINING PROTEIN"/>
    <property type="match status" value="1"/>
</dbReference>
<evidence type="ECO:0000259" key="1">
    <source>
        <dbReference type="Pfam" id="PF05699"/>
    </source>
</evidence>
<dbReference type="InterPro" id="IPR012337">
    <property type="entry name" value="RNaseH-like_sf"/>
</dbReference>
<dbReference type="GO" id="GO:0046983">
    <property type="term" value="F:protein dimerization activity"/>
    <property type="evidence" value="ECO:0007669"/>
    <property type="project" value="InterPro"/>
</dbReference>
<evidence type="ECO:0000313" key="3">
    <source>
        <dbReference type="Proteomes" id="UP000518266"/>
    </source>
</evidence>
<gene>
    <name evidence="2" type="ORF">F7725_020325</name>
</gene>
<dbReference type="SUPFAM" id="SSF53098">
    <property type="entry name" value="Ribonuclease H-like"/>
    <property type="match status" value="1"/>
</dbReference>
<protein>
    <recommendedName>
        <fullName evidence="1">HAT C-terminal dimerisation domain-containing protein</fullName>
    </recommendedName>
</protein>
<dbReference type="Proteomes" id="UP000518266">
    <property type="component" value="Unassembled WGS sequence"/>
</dbReference>
<reference evidence="2 3" key="1">
    <citation type="submission" date="2020-03" db="EMBL/GenBank/DDBJ databases">
        <title>Dissostichus mawsoni Genome sequencing and assembly.</title>
        <authorList>
            <person name="Park H."/>
        </authorList>
    </citation>
    <scope>NUCLEOTIDE SEQUENCE [LARGE SCALE GENOMIC DNA]</scope>
    <source>
        <strain evidence="2">DM0001</strain>
        <tissue evidence="2">Muscle</tissue>
    </source>
</reference>
<organism evidence="2 3">
    <name type="scientific">Dissostichus mawsoni</name>
    <name type="common">Antarctic cod</name>
    <dbReference type="NCBI Taxonomy" id="36200"/>
    <lineage>
        <taxon>Eukaryota</taxon>
        <taxon>Metazoa</taxon>
        <taxon>Chordata</taxon>
        <taxon>Craniata</taxon>
        <taxon>Vertebrata</taxon>
        <taxon>Euteleostomi</taxon>
        <taxon>Actinopterygii</taxon>
        <taxon>Neopterygii</taxon>
        <taxon>Teleostei</taxon>
        <taxon>Neoteleostei</taxon>
        <taxon>Acanthomorphata</taxon>
        <taxon>Eupercaria</taxon>
        <taxon>Perciformes</taxon>
        <taxon>Notothenioidei</taxon>
        <taxon>Nototheniidae</taxon>
        <taxon>Dissostichus</taxon>
    </lineage>
</organism>